<evidence type="ECO:0000313" key="3">
    <source>
        <dbReference type="Proteomes" id="UP001215598"/>
    </source>
</evidence>
<gene>
    <name evidence="2" type="ORF">B0H16DRAFT_1453147</name>
</gene>
<keyword evidence="3" id="KW-1185">Reference proteome</keyword>
<comment type="caution">
    <text evidence="2">The sequence shown here is derived from an EMBL/GenBank/DDBJ whole genome shotgun (WGS) entry which is preliminary data.</text>
</comment>
<reference evidence="2" key="1">
    <citation type="submission" date="2023-03" db="EMBL/GenBank/DDBJ databases">
        <title>Massive genome expansion in bonnet fungi (Mycena s.s.) driven by repeated elements and novel gene families across ecological guilds.</title>
        <authorList>
            <consortium name="Lawrence Berkeley National Laboratory"/>
            <person name="Harder C.B."/>
            <person name="Miyauchi S."/>
            <person name="Viragh M."/>
            <person name="Kuo A."/>
            <person name="Thoen E."/>
            <person name="Andreopoulos B."/>
            <person name="Lu D."/>
            <person name="Skrede I."/>
            <person name="Drula E."/>
            <person name="Henrissat B."/>
            <person name="Morin E."/>
            <person name="Kohler A."/>
            <person name="Barry K."/>
            <person name="LaButti K."/>
            <person name="Morin E."/>
            <person name="Salamov A."/>
            <person name="Lipzen A."/>
            <person name="Mereny Z."/>
            <person name="Hegedus B."/>
            <person name="Baldrian P."/>
            <person name="Stursova M."/>
            <person name="Weitz H."/>
            <person name="Taylor A."/>
            <person name="Grigoriev I.V."/>
            <person name="Nagy L.G."/>
            <person name="Martin F."/>
            <person name="Kauserud H."/>
        </authorList>
    </citation>
    <scope>NUCLEOTIDE SEQUENCE</scope>
    <source>
        <strain evidence="2">CBHHK182m</strain>
    </source>
</reference>
<organism evidence="2 3">
    <name type="scientific">Mycena metata</name>
    <dbReference type="NCBI Taxonomy" id="1033252"/>
    <lineage>
        <taxon>Eukaryota</taxon>
        <taxon>Fungi</taxon>
        <taxon>Dikarya</taxon>
        <taxon>Basidiomycota</taxon>
        <taxon>Agaricomycotina</taxon>
        <taxon>Agaricomycetes</taxon>
        <taxon>Agaricomycetidae</taxon>
        <taxon>Agaricales</taxon>
        <taxon>Marasmiineae</taxon>
        <taxon>Mycenaceae</taxon>
        <taxon>Mycena</taxon>
    </lineage>
</organism>
<dbReference type="EMBL" id="JARKIB010000020">
    <property type="protein sequence ID" value="KAJ7768447.1"/>
    <property type="molecule type" value="Genomic_DNA"/>
</dbReference>
<evidence type="ECO:0000256" key="1">
    <source>
        <dbReference type="SAM" id="MobiDB-lite"/>
    </source>
</evidence>
<feature type="compositionally biased region" description="Basic and acidic residues" evidence="1">
    <location>
        <begin position="133"/>
        <end position="144"/>
    </location>
</feature>
<dbReference type="Proteomes" id="UP001215598">
    <property type="component" value="Unassembled WGS sequence"/>
</dbReference>
<accession>A0AAD7NNF8</accession>
<evidence type="ECO:0000313" key="2">
    <source>
        <dbReference type="EMBL" id="KAJ7768447.1"/>
    </source>
</evidence>
<name>A0AAD7NNF8_9AGAR</name>
<sequence length="252" mass="27673">MRVGEWEWGRAVWCHWWVKGGERGCCLGESEGRVHAALAGISSWVVASGTGQPMRGRWLVAKEPEWEGEPVARKLQVAQEVLRKIKLDKQGNVGRCFPWRRGGDRDVMGENVACGRRAGFPSVGAGLGGIVDGGHRHPRPDPKVQRGGGRAGWAVSWRHGLGGLGRAKRRGHAFCYRKNAVANFSRKTSRGLLPQECGSKFGRAKGVQFGKKDANLAWIRYNTDRIQKRNNPSRTVGRSGVGIMGSIREVDG</sequence>
<dbReference type="AlphaFoldDB" id="A0AAD7NNF8"/>
<proteinExistence type="predicted"/>
<feature type="region of interest" description="Disordered" evidence="1">
    <location>
        <begin position="129"/>
        <end position="151"/>
    </location>
</feature>
<protein>
    <submittedName>
        <fullName evidence="2">Uncharacterized protein</fullName>
    </submittedName>
</protein>